<feature type="compositionally biased region" description="Low complexity" evidence="1">
    <location>
        <begin position="36"/>
        <end position="49"/>
    </location>
</feature>
<keyword evidence="3" id="KW-1185">Reference proteome</keyword>
<comment type="caution">
    <text evidence="2">The sequence shown here is derived from an EMBL/GenBank/DDBJ whole genome shotgun (WGS) entry which is preliminary data.</text>
</comment>
<reference evidence="2 3" key="1">
    <citation type="submission" date="2024-06" db="EMBL/GenBank/DDBJ databases">
        <title>Complete genome of Phlyctema vagabunda strain 19-DSS-EL-015.</title>
        <authorList>
            <person name="Fiorenzani C."/>
        </authorList>
    </citation>
    <scope>NUCLEOTIDE SEQUENCE [LARGE SCALE GENOMIC DNA]</scope>
    <source>
        <strain evidence="2 3">19-DSS-EL-015</strain>
    </source>
</reference>
<gene>
    <name evidence="2" type="ORF">PVAG01_04322</name>
</gene>
<accession>A0ABR4PNW7</accession>
<sequence length="334" mass="37088">MASRNKTPIRKTNSNPHLAPYGFTGGPRPSPKSRRSTSTTATTRRALTPPDRHTDLSTVVDPDDPQLRDSQGRPYRYWKLKRRRLMQKHQPAGFVPNIRRTRNRDDWSPSIVVNTMGLAAKPLVNNEQANGAPGPNDIPIGGSVQSHNNMHRNQGAYTSIQSGNHANFGQPGSTQTGIGVDVVQPGFAQPDTPADGVAQHSNISATGTVAFMMSDRQDYKSPYAAPHGREWPRKRESPFGRYTMEERIEIGSHMDEGVDCFIIRRPDGVIEEVSRKEHEVREAMALNISLWGDVGQRTFQECRARNNAVADMFATAYGLDGKAANRYDNGKNEE</sequence>
<evidence type="ECO:0000256" key="1">
    <source>
        <dbReference type="SAM" id="MobiDB-lite"/>
    </source>
</evidence>
<dbReference type="Proteomes" id="UP001629113">
    <property type="component" value="Unassembled WGS sequence"/>
</dbReference>
<organism evidence="2 3">
    <name type="scientific">Phlyctema vagabunda</name>
    <dbReference type="NCBI Taxonomy" id="108571"/>
    <lineage>
        <taxon>Eukaryota</taxon>
        <taxon>Fungi</taxon>
        <taxon>Dikarya</taxon>
        <taxon>Ascomycota</taxon>
        <taxon>Pezizomycotina</taxon>
        <taxon>Leotiomycetes</taxon>
        <taxon>Helotiales</taxon>
        <taxon>Dermateaceae</taxon>
        <taxon>Phlyctema</taxon>
    </lineage>
</organism>
<name>A0ABR4PNW7_9HELO</name>
<dbReference type="EMBL" id="JBFCZG010000003">
    <property type="protein sequence ID" value="KAL3425041.1"/>
    <property type="molecule type" value="Genomic_DNA"/>
</dbReference>
<evidence type="ECO:0000313" key="2">
    <source>
        <dbReference type="EMBL" id="KAL3425041.1"/>
    </source>
</evidence>
<proteinExistence type="predicted"/>
<protein>
    <submittedName>
        <fullName evidence="2">Uncharacterized protein</fullName>
    </submittedName>
</protein>
<evidence type="ECO:0000313" key="3">
    <source>
        <dbReference type="Proteomes" id="UP001629113"/>
    </source>
</evidence>
<feature type="compositionally biased region" description="Polar residues" evidence="1">
    <location>
        <begin position="1"/>
        <end position="16"/>
    </location>
</feature>
<feature type="region of interest" description="Disordered" evidence="1">
    <location>
        <begin position="1"/>
        <end position="71"/>
    </location>
</feature>